<name>A0A5N6QTY1_9ROSI</name>
<dbReference type="CDD" id="cd01366">
    <property type="entry name" value="KISc_C_terminal"/>
    <property type="match status" value="1"/>
</dbReference>
<dbReference type="GO" id="GO:0008017">
    <property type="term" value="F:microtubule binding"/>
    <property type="evidence" value="ECO:0007669"/>
    <property type="project" value="InterPro"/>
</dbReference>
<dbReference type="Proteomes" id="UP000327013">
    <property type="component" value="Chromosome 2"/>
</dbReference>
<dbReference type="GO" id="GO:0007018">
    <property type="term" value="P:microtubule-based movement"/>
    <property type="evidence" value="ECO:0007669"/>
    <property type="project" value="InterPro"/>
</dbReference>
<feature type="domain" description="Kinesin motor" evidence="6">
    <location>
        <begin position="25"/>
        <end position="350"/>
    </location>
</feature>
<dbReference type="GO" id="GO:0005524">
    <property type="term" value="F:ATP binding"/>
    <property type="evidence" value="ECO:0007669"/>
    <property type="project" value="UniProtKB-UniRule"/>
</dbReference>
<feature type="binding site" evidence="5">
    <location>
        <begin position="110"/>
        <end position="117"/>
    </location>
    <ligand>
        <name>ATP</name>
        <dbReference type="ChEBI" id="CHEBI:30616"/>
    </ligand>
</feature>
<dbReference type="InterPro" id="IPR036961">
    <property type="entry name" value="Kinesin_motor_dom_sf"/>
</dbReference>
<keyword evidence="8" id="KW-1185">Reference proteome</keyword>
<dbReference type="SUPFAM" id="SSF52540">
    <property type="entry name" value="P-loop containing nucleoside triphosphate hydrolases"/>
    <property type="match status" value="1"/>
</dbReference>
<evidence type="ECO:0000256" key="3">
    <source>
        <dbReference type="ARBA" id="ARBA00022840"/>
    </source>
</evidence>
<evidence type="ECO:0000313" key="8">
    <source>
        <dbReference type="Proteomes" id="UP000327013"/>
    </source>
</evidence>
<dbReference type="PANTHER" id="PTHR47972">
    <property type="entry name" value="KINESIN-LIKE PROTEIN KLP-3"/>
    <property type="match status" value="1"/>
</dbReference>
<dbReference type="GO" id="GO:0005874">
    <property type="term" value="C:microtubule"/>
    <property type="evidence" value="ECO:0007669"/>
    <property type="project" value="UniProtKB-KW"/>
</dbReference>
<dbReference type="PANTHER" id="PTHR47972:SF45">
    <property type="entry name" value="PROTEIN CLARET SEGREGATIONAL"/>
    <property type="match status" value="1"/>
</dbReference>
<organism evidence="7 8">
    <name type="scientific">Carpinus fangiana</name>
    <dbReference type="NCBI Taxonomy" id="176857"/>
    <lineage>
        <taxon>Eukaryota</taxon>
        <taxon>Viridiplantae</taxon>
        <taxon>Streptophyta</taxon>
        <taxon>Embryophyta</taxon>
        <taxon>Tracheophyta</taxon>
        <taxon>Spermatophyta</taxon>
        <taxon>Magnoliopsida</taxon>
        <taxon>eudicotyledons</taxon>
        <taxon>Gunneridae</taxon>
        <taxon>Pentapetalae</taxon>
        <taxon>rosids</taxon>
        <taxon>fabids</taxon>
        <taxon>Fagales</taxon>
        <taxon>Betulaceae</taxon>
        <taxon>Carpinus</taxon>
    </lineage>
</organism>
<keyword evidence="2 5" id="KW-0547">Nucleotide-binding</keyword>
<dbReference type="Gene3D" id="3.40.850.10">
    <property type="entry name" value="Kinesin motor domain"/>
    <property type="match status" value="1"/>
</dbReference>
<sequence>MESKLRDLEEREKKIYKNIMELKGTIRVFCRVRPLLLVDGVGTEGTIISYPTSMEARHRGIDLVQSGQKHSFTFDRVFDDKALQKDVFEEISDLVRNALDGHKVCIFAYGQTGSGKTYTMMGGPKPEDKGLIPHSLEHIFKTSHESEKLGWEYKMQASMLEIYNETIRDLLSTNPSYALDMFWSRGKGHVSAITTVDVCNIEEILSLLQQATRNRFVGSTKMNERSSRSHFVFSLKIFGENKINEQQVQGVLNVIDLAGSQRVSSTLAIGDRLKETQAINRSLSALAAVISALAKKKKHVPYRNSKLTYILEPYLSGDSKVLMFVNISPNPSSGGESLCSLRFAAKVNACEIGIPRVRVDNRRIFYL</sequence>
<dbReference type="GO" id="GO:0003777">
    <property type="term" value="F:microtubule motor activity"/>
    <property type="evidence" value="ECO:0007669"/>
    <property type="project" value="InterPro"/>
</dbReference>
<evidence type="ECO:0000313" key="7">
    <source>
        <dbReference type="EMBL" id="KAE8010635.1"/>
    </source>
</evidence>
<dbReference type="InterPro" id="IPR001752">
    <property type="entry name" value="Kinesin_motor_dom"/>
</dbReference>
<comment type="similarity">
    <text evidence="5">Belongs to the TRAFAC class myosin-kinesin ATPase superfamily. Kinesin family.</text>
</comment>
<dbReference type="OrthoDB" id="3176171at2759"/>
<dbReference type="InterPro" id="IPR027417">
    <property type="entry name" value="P-loop_NTPase"/>
</dbReference>
<dbReference type="PROSITE" id="PS50067">
    <property type="entry name" value="KINESIN_MOTOR_2"/>
    <property type="match status" value="1"/>
</dbReference>
<keyword evidence="3 5" id="KW-0067">ATP-binding</keyword>
<evidence type="ECO:0000256" key="2">
    <source>
        <dbReference type="ARBA" id="ARBA00022741"/>
    </source>
</evidence>
<keyword evidence="1" id="KW-0493">Microtubule</keyword>
<gene>
    <name evidence="7" type="ORF">FH972_006990</name>
</gene>
<dbReference type="EMBL" id="CM017322">
    <property type="protein sequence ID" value="KAE8010635.1"/>
    <property type="molecule type" value="Genomic_DNA"/>
</dbReference>
<dbReference type="AlphaFoldDB" id="A0A5N6QTY1"/>
<dbReference type="SMART" id="SM00129">
    <property type="entry name" value="KISc"/>
    <property type="match status" value="1"/>
</dbReference>
<dbReference type="InterPro" id="IPR027640">
    <property type="entry name" value="Kinesin-like_fam"/>
</dbReference>
<protein>
    <recommendedName>
        <fullName evidence="6">Kinesin motor domain-containing protein</fullName>
    </recommendedName>
</protein>
<keyword evidence="4 5" id="KW-0505">Motor protein</keyword>
<evidence type="ECO:0000259" key="6">
    <source>
        <dbReference type="PROSITE" id="PS50067"/>
    </source>
</evidence>
<evidence type="ECO:0000256" key="4">
    <source>
        <dbReference type="ARBA" id="ARBA00023175"/>
    </source>
</evidence>
<reference evidence="7 8" key="1">
    <citation type="submission" date="2019-06" db="EMBL/GenBank/DDBJ databases">
        <title>A chromosomal-level reference genome of Carpinus fangiana (Coryloideae, Betulaceae).</title>
        <authorList>
            <person name="Yang X."/>
            <person name="Wang Z."/>
            <person name="Zhang L."/>
            <person name="Hao G."/>
            <person name="Liu J."/>
            <person name="Yang Y."/>
        </authorList>
    </citation>
    <scope>NUCLEOTIDE SEQUENCE [LARGE SCALE GENOMIC DNA]</scope>
    <source>
        <strain evidence="7">Cfa_2016G</strain>
        <tissue evidence="7">Leaf</tissue>
    </source>
</reference>
<evidence type="ECO:0000256" key="1">
    <source>
        <dbReference type="ARBA" id="ARBA00022701"/>
    </source>
</evidence>
<proteinExistence type="inferred from homology"/>
<accession>A0A5N6QTY1</accession>
<dbReference type="Pfam" id="PF00225">
    <property type="entry name" value="Kinesin"/>
    <property type="match status" value="1"/>
</dbReference>
<dbReference type="PRINTS" id="PR00380">
    <property type="entry name" value="KINESINHEAVY"/>
</dbReference>
<evidence type="ECO:0000256" key="5">
    <source>
        <dbReference type="PROSITE-ProRule" id="PRU00283"/>
    </source>
</evidence>